<comment type="caution">
    <text evidence="1">The sequence shown here is derived from an EMBL/GenBank/DDBJ whole genome shotgun (WGS) entry which is preliminary data.</text>
</comment>
<dbReference type="RefSeq" id="WP_212657824.1">
    <property type="nucleotide sequence ID" value="NZ_JAGXTP010000001.1"/>
</dbReference>
<dbReference type="EMBL" id="JAGXTP010000001">
    <property type="protein sequence ID" value="MBS3848264.1"/>
    <property type="molecule type" value="Genomic_DNA"/>
</dbReference>
<accession>A0A942E9D7</accession>
<organism evidence="1 2">
    <name type="scientific">Devosia litorisediminis</name>
    <dbReference type="NCBI Taxonomy" id="2829817"/>
    <lineage>
        <taxon>Bacteria</taxon>
        <taxon>Pseudomonadati</taxon>
        <taxon>Pseudomonadota</taxon>
        <taxon>Alphaproteobacteria</taxon>
        <taxon>Hyphomicrobiales</taxon>
        <taxon>Devosiaceae</taxon>
        <taxon>Devosia</taxon>
    </lineage>
</organism>
<proteinExistence type="predicted"/>
<evidence type="ECO:0000313" key="1">
    <source>
        <dbReference type="EMBL" id="MBS3848264.1"/>
    </source>
</evidence>
<gene>
    <name evidence="1" type="ORF">KD146_06095</name>
</gene>
<evidence type="ECO:0000313" key="2">
    <source>
        <dbReference type="Proteomes" id="UP000678281"/>
    </source>
</evidence>
<name>A0A942E9D7_9HYPH</name>
<sequence length="527" mass="57168">MQHRIRRGAATTIVTSLMLLGAFVSPVLAGTASFVTLHYSADRFVPHFHFDGPVIEGDAKALAALIDSFVDCEPELLDIRGSNCAIVTLNSPGGDYIEGLRLAALMRDRAIGTVVEDTAQCYSACAFAFLGGSGYARQQGIGAYIDRMIEPGGILGFHAPYFASDALDGLVADFGMDDVLGASRDDIALMIQQLVQWNVNANALSYIASMGPSQTYDIVEGEDYAMLWAQLPPAPLYYWNSNTADALRNACINLLAYHLDSWPSDVVEKVALAPETNLANNEQGHSLSGFRLTTHSPLEPSYCALPHEQFDLNGDIDLALLTAPGVSGAARPLVSLFSRGDGWSTMGTGGDPVRRYLQKGSMSQLFVPVRGAVESDFVKFMDYLPLRKFARFNAYSMIDDTVEFAASPLPMSVLGENANARVMSYGQQQIVVQAGSQLLYTTARQEHANRTDVDVTLTTDFENGFVVGGYYFSGRPYLWVGLKGENGAAVVVRIETPEMPQDMTAALIEQEEIACSFSLHGHRLDCS</sequence>
<reference evidence="1" key="1">
    <citation type="submission" date="2021-04" db="EMBL/GenBank/DDBJ databases">
        <title>Devosia litorisediminis sp. nov., isolated from a sand dune.</title>
        <authorList>
            <person name="Park S."/>
            <person name="Yoon J.-H."/>
        </authorList>
    </citation>
    <scope>NUCLEOTIDE SEQUENCE</scope>
    <source>
        <strain evidence="1">BSSL-BM10</strain>
    </source>
</reference>
<dbReference type="SUPFAM" id="SSF52096">
    <property type="entry name" value="ClpP/crotonase"/>
    <property type="match status" value="1"/>
</dbReference>
<protein>
    <submittedName>
        <fullName evidence="1">Uncharacterized protein</fullName>
    </submittedName>
</protein>
<dbReference type="InterPro" id="IPR029045">
    <property type="entry name" value="ClpP/crotonase-like_dom_sf"/>
</dbReference>
<keyword evidence="2" id="KW-1185">Reference proteome</keyword>
<dbReference type="AlphaFoldDB" id="A0A942E9D7"/>
<dbReference type="Proteomes" id="UP000678281">
    <property type="component" value="Unassembled WGS sequence"/>
</dbReference>